<dbReference type="EMBL" id="JANIEX010000632">
    <property type="protein sequence ID" value="KAJ3564763.1"/>
    <property type="molecule type" value="Genomic_DNA"/>
</dbReference>
<name>A0AAD5YU59_9AGAR</name>
<dbReference type="AlphaFoldDB" id="A0AAD5YU59"/>
<evidence type="ECO:0000313" key="1">
    <source>
        <dbReference type="EMBL" id="KAJ3564763.1"/>
    </source>
</evidence>
<sequence>MYESSSRFEAIPSDILSGIFSIALPGLAEFRKRHLAISNLRLVCQQWNTLITCTPNFWASFIILIPSSSIPLPTVRIWLERSNNASIDVSIQDTLPVIWTRDEIRSRDELLATFQPHLWRCKSLSLEASLGFNPGLRKLQLADAHRLESFTINMRGNTDEQLHKAILMDISRLPSLRHLSWTDTAMPFMQWLLYQSEPSFLGRLSSIVIACPITTRELLTLIKSSTSAERIVSSWRARGGEPGSPIVSPSDPVVLPNLRRLEITLSAHAYRSLIYNTSLVNLAILKISGPSMSDLAKTVGAWAPSLKCLRTTVWTPRDVFDEMMAFLHHPDILRISILEIESRESDRWSEYGGWNELDDEQRLRPAAEEFNTIHSGVRKMIYDKQLGVFGRFFVGWIDPRLFGAERTPPFPFGDDFVASLLV</sequence>
<organism evidence="1 2">
    <name type="scientific">Leucocoprinus birnbaumii</name>
    <dbReference type="NCBI Taxonomy" id="56174"/>
    <lineage>
        <taxon>Eukaryota</taxon>
        <taxon>Fungi</taxon>
        <taxon>Dikarya</taxon>
        <taxon>Basidiomycota</taxon>
        <taxon>Agaricomycotina</taxon>
        <taxon>Agaricomycetes</taxon>
        <taxon>Agaricomycetidae</taxon>
        <taxon>Agaricales</taxon>
        <taxon>Agaricineae</taxon>
        <taxon>Agaricaceae</taxon>
        <taxon>Leucocoprinus</taxon>
    </lineage>
</organism>
<reference evidence="1" key="1">
    <citation type="submission" date="2022-07" db="EMBL/GenBank/DDBJ databases">
        <title>Genome Sequence of Leucocoprinus birnbaumii.</title>
        <authorList>
            <person name="Buettner E."/>
        </authorList>
    </citation>
    <scope>NUCLEOTIDE SEQUENCE</scope>
    <source>
        <strain evidence="1">VT141</strain>
    </source>
</reference>
<comment type="caution">
    <text evidence="1">The sequence shown here is derived from an EMBL/GenBank/DDBJ whole genome shotgun (WGS) entry which is preliminary data.</text>
</comment>
<protein>
    <recommendedName>
        <fullName evidence="3">F-box domain-containing protein</fullName>
    </recommendedName>
</protein>
<accession>A0AAD5YU59</accession>
<keyword evidence="2" id="KW-1185">Reference proteome</keyword>
<proteinExistence type="predicted"/>
<dbReference type="Proteomes" id="UP001213000">
    <property type="component" value="Unassembled WGS sequence"/>
</dbReference>
<gene>
    <name evidence="1" type="ORF">NP233_g8082</name>
</gene>
<evidence type="ECO:0000313" key="2">
    <source>
        <dbReference type="Proteomes" id="UP001213000"/>
    </source>
</evidence>
<evidence type="ECO:0008006" key="3">
    <source>
        <dbReference type="Google" id="ProtNLM"/>
    </source>
</evidence>